<evidence type="ECO:0000313" key="3">
    <source>
        <dbReference type="Proteomes" id="UP000031202"/>
    </source>
</evidence>
<dbReference type="InterPro" id="IPR036390">
    <property type="entry name" value="WH_DNA-bd_sf"/>
</dbReference>
<evidence type="ECO:0000259" key="1">
    <source>
        <dbReference type="PROSITE" id="PS50995"/>
    </source>
</evidence>
<dbReference type="InterPro" id="IPR036388">
    <property type="entry name" value="WH-like_DNA-bd_sf"/>
</dbReference>
<dbReference type="InterPro" id="IPR039422">
    <property type="entry name" value="MarR/SlyA-like"/>
</dbReference>
<gene>
    <name evidence="2" type="ORF">RM52_07485</name>
</gene>
<name>A0A0B4CN51_9MICO</name>
<dbReference type="GO" id="GO:0006950">
    <property type="term" value="P:response to stress"/>
    <property type="evidence" value="ECO:0007669"/>
    <property type="project" value="TreeGrafter"/>
</dbReference>
<feature type="domain" description="HTH marR-type" evidence="1">
    <location>
        <begin position="7"/>
        <end position="141"/>
    </location>
</feature>
<dbReference type="GO" id="GO:0003700">
    <property type="term" value="F:DNA-binding transcription factor activity"/>
    <property type="evidence" value="ECO:0007669"/>
    <property type="project" value="InterPro"/>
</dbReference>
<dbReference type="EMBL" id="JWSZ01000010">
    <property type="protein sequence ID" value="KIC57917.1"/>
    <property type="molecule type" value="Genomic_DNA"/>
</dbReference>
<dbReference type="PANTHER" id="PTHR33164">
    <property type="entry name" value="TRANSCRIPTIONAL REGULATOR, MARR FAMILY"/>
    <property type="match status" value="1"/>
</dbReference>
<organism evidence="2 3">
    <name type="scientific">Microbacterium hominis</name>
    <dbReference type="NCBI Taxonomy" id="162426"/>
    <lineage>
        <taxon>Bacteria</taxon>
        <taxon>Bacillati</taxon>
        <taxon>Actinomycetota</taxon>
        <taxon>Actinomycetes</taxon>
        <taxon>Micrococcales</taxon>
        <taxon>Microbacteriaceae</taxon>
        <taxon>Microbacterium</taxon>
    </lineage>
</organism>
<proteinExistence type="predicted"/>
<dbReference type="Pfam" id="PF01047">
    <property type="entry name" value="MarR"/>
    <property type="match status" value="1"/>
</dbReference>
<comment type="caution">
    <text evidence="2">The sequence shown here is derived from an EMBL/GenBank/DDBJ whole genome shotgun (WGS) entry which is preliminary data.</text>
</comment>
<dbReference type="PANTHER" id="PTHR33164:SF94">
    <property type="entry name" value="TRANSCRIPTIONAL REGULATORY PROTEIN-RELATED"/>
    <property type="match status" value="1"/>
</dbReference>
<dbReference type="PROSITE" id="PS50995">
    <property type="entry name" value="HTH_MARR_2"/>
    <property type="match status" value="1"/>
</dbReference>
<dbReference type="SMART" id="SM00347">
    <property type="entry name" value="HTH_MARR"/>
    <property type="match status" value="1"/>
</dbReference>
<protein>
    <recommendedName>
        <fullName evidence="1">HTH marR-type domain-containing protein</fullName>
    </recommendedName>
</protein>
<sequence length="156" mass="16780">MTEEDDVRRAAEATLTASRALLGIIARSTLPALEEVSLPQFRVLVLLSSAGPLRMGALAERLGVTVSTFSRSADRLVGGGWAVREDNPDSRREVILAPTEQGRRLVTAVTEHRRRLIEEVLAAMPATQRRGLIDALQAFADAAGEPTDVDLLALGL</sequence>
<dbReference type="AlphaFoldDB" id="A0A0B4CN51"/>
<reference evidence="2 3" key="1">
    <citation type="submission" date="2014-12" db="EMBL/GenBank/DDBJ databases">
        <title>Genome sequencing of Microbacterium hominis TPW29.</title>
        <authorList>
            <person name="Tan P.W."/>
            <person name="Chan K.-G."/>
        </authorList>
    </citation>
    <scope>NUCLEOTIDE SEQUENCE [LARGE SCALE GENOMIC DNA]</scope>
    <source>
        <strain evidence="2 3">TPW29</strain>
    </source>
</reference>
<dbReference type="Gene3D" id="1.10.10.10">
    <property type="entry name" value="Winged helix-like DNA-binding domain superfamily/Winged helix DNA-binding domain"/>
    <property type="match status" value="1"/>
</dbReference>
<evidence type="ECO:0000313" key="2">
    <source>
        <dbReference type="EMBL" id="KIC57917.1"/>
    </source>
</evidence>
<dbReference type="RefSeq" id="WP_039415106.1">
    <property type="nucleotide sequence ID" value="NZ_JWSZ01000010.1"/>
</dbReference>
<dbReference type="Proteomes" id="UP000031202">
    <property type="component" value="Unassembled WGS sequence"/>
</dbReference>
<accession>A0A0B4CN51</accession>
<dbReference type="SUPFAM" id="SSF46785">
    <property type="entry name" value="Winged helix' DNA-binding domain"/>
    <property type="match status" value="1"/>
</dbReference>
<dbReference type="InterPro" id="IPR000835">
    <property type="entry name" value="HTH_MarR-typ"/>
</dbReference>